<accession>A0A1H8K2P7</accession>
<evidence type="ECO:0000313" key="2">
    <source>
        <dbReference type="EMBL" id="SEN87105.1"/>
    </source>
</evidence>
<evidence type="ECO:0000259" key="1">
    <source>
        <dbReference type="Pfam" id="PF13460"/>
    </source>
</evidence>
<dbReference type="Pfam" id="PF13460">
    <property type="entry name" value="NAD_binding_10"/>
    <property type="match status" value="1"/>
</dbReference>
<feature type="domain" description="NAD(P)-binding" evidence="1">
    <location>
        <begin position="3"/>
        <end position="154"/>
    </location>
</feature>
<gene>
    <name evidence="2" type="ORF">SAMN04488003_1495</name>
</gene>
<sequence length="166" mass="17650">MHAGQVAPVLVGQDAVVISLGNSQNAFALRLGARRTTPRNVCEVGTRNILAALPQDRDTPVIVVGAFGTGATAGNLPIMFKLFYHLVLPEQMADKEKQAEILNDSTTPYTLIQPVALTDKPGTGTWTVSRDGSFAKPEVARADLAAFIVGRLEDGVGNRETMTFSG</sequence>
<dbReference type="AlphaFoldDB" id="A0A1H8K2P7"/>
<dbReference type="InterPro" id="IPR036291">
    <property type="entry name" value="NAD(P)-bd_dom_sf"/>
</dbReference>
<protein>
    <submittedName>
        <fullName evidence="2">NAD(P)H-binding</fullName>
    </submittedName>
</protein>
<dbReference type="SUPFAM" id="SSF51735">
    <property type="entry name" value="NAD(P)-binding Rossmann-fold domains"/>
    <property type="match status" value="1"/>
</dbReference>
<evidence type="ECO:0000313" key="3">
    <source>
        <dbReference type="Proteomes" id="UP000199585"/>
    </source>
</evidence>
<dbReference type="EMBL" id="FOCI01000049">
    <property type="protein sequence ID" value="SEN87105.1"/>
    <property type="molecule type" value="Genomic_DNA"/>
</dbReference>
<dbReference type="STRING" id="245187.SAMN04488003_1495"/>
<name>A0A1H8K2P7_9RHOB</name>
<dbReference type="PANTHER" id="PTHR15020:SF50">
    <property type="entry name" value="UPF0659 PROTEIN YMR090W"/>
    <property type="match status" value="1"/>
</dbReference>
<dbReference type="PANTHER" id="PTHR15020">
    <property type="entry name" value="FLAVIN REDUCTASE-RELATED"/>
    <property type="match status" value="1"/>
</dbReference>
<keyword evidence="3" id="KW-1185">Reference proteome</keyword>
<dbReference type="Gene3D" id="3.40.50.720">
    <property type="entry name" value="NAD(P)-binding Rossmann-like Domain"/>
    <property type="match status" value="1"/>
</dbReference>
<organism evidence="2 3">
    <name type="scientific">Loktanella fryxellensis</name>
    <dbReference type="NCBI Taxonomy" id="245187"/>
    <lineage>
        <taxon>Bacteria</taxon>
        <taxon>Pseudomonadati</taxon>
        <taxon>Pseudomonadota</taxon>
        <taxon>Alphaproteobacteria</taxon>
        <taxon>Rhodobacterales</taxon>
        <taxon>Roseobacteraceae</taxon>
        <taxon>Loktanella</taxon>
    </lineage>
</organism>
<dbReference type="Proteomes" id="UP000199585">
    <property type="component" value="Unassembled WGS sequence"/>
</dbReference>
<proteinExistence type="predicted"/>
<reference evidence="2 3" key="1">
    <citation type="submission" date="2016-10" db="EMBL/GenBank/DDBJ databases">
        <authorList>
            <person name="de Groot N.N."/>
        </authorList>
    </citation>
    <scope>NUCLEOTIDE SEQUENCE [LARGE SCALE GENOMIC DNA]</scope>
    <source>
        <strain evidence="2 3">DSM 16213</strain>
    </source>
</reference>
<dbReference type="InterPro" id="IPR016040">
    <property type="entry name" value="NAD(P)-bd_dom"/>
</dbReference>